<keyword evidence="2 5" id="KW-0808">Transferase</keyword>
<dbReference type="Gene3D" id="3.40.1280.10">
    <property type="match status" value="1"/>
</dbReference>
<comment type="caution">
    <text evidence="6">The sequence shown here is derived from an EMBL/GenBank/DDBJ whole genome shotgun (WGS) entry which is preliminary data.</text>
</comment>
<gene>
    <name evidence="5" type="primary">rlmH</name>
    <name evidence="6" type="ORF">FHS94_000105</name>
</gene>
<dbReference type="Pfam" id="PF02590">
    <property type="entry name" value="SPOUT_MTase"/>
    <property type="match status" value="1"/>
</dbReference>
<feature type="binding site" evidence="5">
    <location>
        <position position="79"/>
    </location>
    <ligand>
        <name>S-adenosyl-L-methionine</name>
        <dbReference type="ChEBI" id="CHEBI:59789"/>
    </ligand>
</feature>
<organism evidence="6 7">
    <name type="scientific">Sphingomonas aerophila</name>
    <dbReference type="NCBI Taxonomy" id="1344948"/>
    <lineage>
        <taxon>Bacteria</taxon>
        <taxon>Pseudomonadati</taxon>
        <taxon>Pseudomonadota</taxon>
        <taxon>Alphaproteobacteria</taxon>
        <taxon>Sphingomonadales</taxon>
        <taxon>Sphingomonadaceae</taxon>
        <taxon>Sphingomonas</taxon>
    </lineage>
</organism>
<dbReference type="GO" id="GO:0005737">
    <property type="term" value="C:cytoplasm"/>
    <property type="evidence" value="ECO:0007669"/>
    <property type="project" value="UniProtKB-SubCell"/>
</dbReference>
<keyword evidence="3 5" id="KW-0949">S-adenosyl-L-methionine</keyword>
<comment type="caution">
    <text evidence="5">Lacks conserved residue(s) required for the propagation of feature annotation.</text>
</comment>
<dbReference type="AlphaFoldDB" id="A0A7W9ESM7"/>
<dbReference type="EMBL" id="JACIJK010000001">
    <property type="protein sequence ID" value="MBB5713286.1"/>
    <property type="molecule type" value="Genomic_DNA"/>
</dbReference>
<keyword evidence="5" id="KW-0698">rRNA processing</keyword>
<dbReference type="EC" id="2.1.1.177" evidence="5"/>
<keyword evidence="1 5" id="KW-0489">Methyltransferase</keyword>
<dbReference type="PANTHER" id="PTHR33603:SF1">
    <property type="entry name" value="RIBOSOMAL RNA LARGE SUBUNIT METHYLTRANSFERASE H"/>
    <property type="match status" value="1"/>
</dbReference>
<dbReference type="PANTHER" id="PTHR33603">
    <property type="entry name" value="METHYLTRANSFERASE"/>
    <property type="match status" value="1"/>
</dbReference>
<dbReference type="PIRSF" id="PIRSF004505">
    <property type="entry name" value="MT_bac"/>
    <property type="match status" value="1"/>
</dbReference>
<dbReference type="SUPFAM" id="SSF75217">
    <property type="entry name" value="alpha/beta knot"/>
    <property type="match status" value="1"/>
</dbReference>
<comment type="similarity">
    <text evidence="4 5">Belongs to the RNA methyltransferase RlmH family.</text>
</comment>
<evidence type="ECO:0000256" key="1">
    <source>
        <dbReference type="ARBA" id="ARBA00022603"/>
    </source>
</evidence>
<evidence type="ECO:0000313" key="6">
    <source>
        <dbReference type="EMBL" id="MBB5713286.1"/>
    </source>
</evidence>
<evidence type="ECO:0000256" key="2">
    <source>
        <dbReference type="ARBA" id="ARBA00022679"/>
    </source>
</evidence>
<dbReference type="GO" id="GO:0070038">
    <property type="term" value="F:rRNA (pseudouridine-N3-)-methyltransferase activity"/>
    <property type="evidence" value="ECO:0007669"/>
    <property type="project" value="UniProtKB-UniRule"/>
</dbReference>
<dbReference type="Proteomes" id="UP000546200">
    <property type="component" value="Unassembled WGS sequence"/>
</dbReference>
<sequence>MGVRRCARAGQRQHHIVRARWTGLILLHIVARGKIGRSPEGELVDRYLKRIAWPTRVTELPDTGGRMPPEEAGLRRVVLDETGEVLGSVAFARRLERWRDDGVREARFLLGAADGFDQATRASADLLLSFGRATWPHMLARAMLAEQLFRATSILANHPYHREG</sequence>
<evidence type="ECO:0000256" key="3">
    <source>
        <dbReference type="ARBA" id="ARBA00022691"/>
    </source>
</evidence>
<proteinExistence type="inferred from homology"/>
<dbReference type="InterPro" id="IPR029026">
    <property type="entry name" value="tRNA_m1G_MTases_N"/>
</dbReference>
<dbReference type="HAMAP" id="MF_00658">
    <property type="entry name" value="23SrRNA_methyltr_H"/>
    <property type="match status" value="1"/>
</dbReference>
<evidence type="ECO:0000313" key="7">
    <source>
        <dbReference type="Proteomes" id="UP000546200"/>
    </source>
</evidence>
<accession>A0A7W9ESM7</accession>
<comment type="function">
    <text evidence="5">Specifically methylates the pseudouridine at position 1915 (m3Psi1915) in 23S rRNA.</text>
</comment>
<dbReference type="CDD" id="cd18081">
    <property type="entry name" value="RlmH-like"/>
    <property type="match status" value="1"/>
</dbReference>
<reference evidence="6 7" key="1">
    <citation type="submission" date="2020-08" db="EMBL/GenBank/DDBJ databases">
        <title>Genomic Encyclopedia of Type Strains, Phase IV (KMG-IV): sequencing the most valuable type-strain genomes for metagenomic binning, comparative biology and taxonomic classification.</title>
        <authorList>
            <person name="Goeker M."/>
        </authorList>
    </citation>
    <scope>NUCLEOTIDE SEQUENCE [LARGE SCALE GENOMIC DNA]</scope>
    <source>
        <strain evidence="6 7">DSM 100044</strain>
    </source>
</reference>
<comment type="catalytic activity">
    <reaction evidence="5">
        <text>pseudouridine(1915) in 23S rRNA + S-adenosyl-L-methionine = N(3)-methylpseudouridine(1915) in 23S rRNA + S-adenosyl-L-homocysteine + H(+)</text>
        <dbReference type="Rhea" id="RHEA:42752"/>
        <dbReference type="Rhea" id="RHEA-COMP:10221"/>
        <dbReference type="Rhea" id="RHEA-COMP:10222"/>
        <dbReference type="ChEBI" id="CHEBI:15378"/>
        <dbReference type="ChEBI" id="CHEBI:57856"/>
        <dbReference type="ChEBI" id="CHEBI:59789"/>
        <dbReference type="ChEBI" id="CHEBI:65314"/>
        <dbReference type="ChEBI" id="CHEBI:74486"/>
        <dbReference type="EC" id="2.1.1.177"/>
    </reaction>
</comment>
<protein>
    <recommendedName>
        <fullName evidence="5">Ribosomal RNA large subunit methyltransferase H</fullName>
        <ecNumber evidence="5">2.1.1.177</ecNumber>
    </recommendedName>
    <alternativeName>
        <fullName evidence="5">23S rRNA (pseudouridine1915-N3)-methyltransferase</fullName>
    </alternativeName>
    <alternativeName>
        <fullName evidence="5">23S rRNA m3Psi1915 methyltransferase</fullName>
    </alternativeName>
    <alternativeName>
        <fullName evidence="5">rRNA (pseudouridine-N3-)-methyltransferase RlmH</fullName>
    </alternativeName>
</protein>
<keyword evidence="5" id="KW-0963">Cytoplasm</keyword>
<evidence type="ECO:0000256" key="5">
    <source>
        <dbReference type="HAMAP-Rule" id="MF_00658"/>
    </source>
</evidence>
<dbReference type="InterPro" id="IPR029028">
    <property type="entry name" value="Alpha/beta_knot_MTases"/>
</dbReference>
<feature type="binding site" evidence="5">
    <location>
        <position position="111"/>
    </location>
    <ligand>
        <name>S-adenosyl-L-methionine</name>
        <dbReference type="ChEBI" id="CHEBI:59789"/>
    </ligand>
</feature>
<evidence type="ECO:0000256" key="4">
    <source>
        <dbReference type="ARBA" id="ARBA00038303"/>
    </source>
</evidence>
<comment type="subunit">
    <text evidence="5">Homodimer.</text>
</comment>
<name>A0A7W9ESM7_9SPHN</name>
<comment type="subcellular location">
    <subcellularLocation>
        <location evidence="5">Cytoplasm</location>
    </subcellularLocation>
</comment>
<dbReference type="InterPro" id="IPR003742">
    <property type="entry name" value="RlmH-like"/>
</dbReference>
<keyword evidence="7" id="KW-1185">Reference proteome</keyword>